<dbReference type="AlphaFoldDB" id="A0AAV6TXB3"/>
<reference evidence="3 4" key="1">
    <citation type="journal article" date="2022" name="Nat. Ecol. Evol.">
        <title>A masculinizing supergene underlies an exaggerated male reproductive morph in a spider.</title>
        <authorList>
            <person name="Hendrickx F."/>
            <person name="De Corte Z."/>
            <person name="Sonet G."/>
            <person name="Van Belleghem S.M."/>
            <person name="Kostlbacher S."/>
            <person name="Vangestel C."/>
        </authorList>
    </citation>
    <scope>NUCLEOTIDE SEQUENCE [LARGE SCALE GENOMIC DNA]</scope>
    <source>
        <strain evidence="3">W744_W776</strain>
    </source>
</reference>
<evidence type="ECO:0000256" key="2">
    <source>
        <dbReference type="SAM" id="SignalP"/>
    </source>
</evidence>
<comment type="caution">
    <text evidence="3">The sequence shown here is derived from an EMBL/GenBank/DDBJ whole genome shotgun (WGS) entry which is preliminary data.</text>
</comment>
<keyword evidence="4" id="KW-1185">Reference proteome</keyword>
<evidence type="ECO:0000256" key="1">
    <source>
        <dbReference type="SAM" id="MobiDB-lite"/>
    </source>
</evidence>
<evidence type="ECO:0000313" key="4">
    <source>
        <dbReference type="Proteomes" id="UP000827092"/>
    </source>
</evidence>
<feature type="signal peptide" evidence="2">
    <location>
        <begin position="1"/>
        <end position="18"/>
    </location>
</feature>
<dbReference type="EMBL" id="JAFNEN010000859">
    <property type="protein sequence ID" value="KAG8176662.1"/>
    <property type="molecule type" value="Genomic_DNA"/>
</dbReference>
<feature type="compositionally biased region" description="Polar residues" evidence="1">
    <location>
        <begin position="135"/>
        <end position="152"/>
    </location>
</feature>
<name>A0AAV6TXB3_9ARAC</name>
<feature type="region of interest" description="Disordered" evidence="1">
    <location>
        <begin position="92"/>
        <end position="152"/>
    </location>
</feature>
<protein>
    <submittedName>
        <fullName evidence="3">Uncharacterized protein</fullName>
    </submittedName>
</protein>
<keyword evidence="2" id="KW-0732">Signal</keyword>
<evidence type="ECO:0000313" key="3">
    <source>
        <dbReference type="EMBL" id="KAG8176662.1"/>
    </source>
</evidence>
<accession>A0AAV6TXB3</accession>
<organism evidence="3 4">
    <name type="scientific">Oedothorax gibbosus</name>
    <dbReference type="NCBI Taxonomy" id="931172"/>
    <lineage>
        <taxon>Eukaryota</taxon>
        <taxon>Metazoa</taxon>
        <taxon>Ecdysozoa</taxon>
        <taxon>Arthropoda</taxon>
        <taxon>Chelicerata</taxon>
        <taxon>Arachnida</taxon>
        <taxon>Araneae</taxon>
        <taxon>Araneomorphae</taxon>
        <taxon>Entelegynae</taxon>
        <taxon>Araneoidea</taxon>
        <taxon>Linyphiidae</taxon>
        <taxon>Erigoninae</taxon>
        <taxon>Oedothorax</taxon>
    </lineage>
</organism>
<sequence>MSGSRSLSLASVLRGVVCMVTYCLNRTNFPSSLSSRFGRFCCGGVEKEEEPVFDQPGFNYAGVDPWSYVGPVMEPQNGRLVFRRGMWSQQEDAVPAFSQQPSPPGSEIPSTIPGAPKDPPARPWIPGATRGLRRSPTSLCSEETNTRQNPFL</sequence>
<proteinExistence type="predicted"/>
<dbReference type="Proteomes" id="UP000827092">
    <property type="component" value="Unassembled WGS sequence"/>
</dbReference>
<gene>
    <name evidence="3" type="ORF">JTE90_029309</name>
</gene>
<feature type="chain" id="PRO_5043507352" evidence="2">
    <location>
        <begin position="19"/>
        <end position="152"/>
    </location>
</feature>